<protein>
    <recommendedName>
        <fullName evidence="4">F5/8 type C domain-containing protein</fullName>
    </recommendedName>
</protein>
<reference evidence="2" key="1">
    <citation type="journal article" date="2010" name="Science">
        <title>Plasticity of animal genome architecture unmasked by rapid evolution of a pelagic tunicate.</title>
        <authorList>
            <person name="Denoeud F."/>
            <person name="Henriet S."/>
            <person name="Mungpakdee S."/>
            <person name="Aury J.M."/>
            <person name="Da Silva C."/>
            <person name="Brinkmann H."/>
            <person name="Mikhaleva J."/>
            <person name="Olsen L.C."/>
            <person name="Jubin C."/>
            <person name="Canestro C."/>
            <person name="Bouquet J.M."/>
            <person name="Danks G."/>
            <person name="Poulain J."/>
            <person name="Campsteijn C."/>
            <person name="Adamski M."/>
            <person name="Cross I."/>
            <person name="Yadetie F."/>
            <person name="Muffato M."/>
            <person name="Louis A."/>
            <person name="Butcher S."/>
            <person name="Tsagkogeorga G."/>
            <person name="Konrad A."/>
            <person name="Singh S."/>
            <person name="Jensen M.F."/>
            <person name="Cong E.H."/>
            <person name="Eikeseth-Otteraa H."/>
            <person name="Noel B."/>
            <person name="Anthouard V."/>
            <person name="Porcel B.M."/>
            <person name="Kachouri-Lafond R."/>
            <person name="Nishino A."/>
            <person name="Ugolini M."/>
            <person name="Chourrout P."/>
            <person name="Nishida H."/>
            <person name="Aasland R."/>
            <person name="Huzurbazar S."/>
            <person name="Westhof E."/>
            <person name="Delsuc F."/>
            <person name="Lehrach H."/>
            <person name="Reinhardt R."/>
            <person name="Weissenbach J."/>
            <person name="Roy S.W."/>
            <person name="Artiguenave F."/>
            <person name="Postlethwait J.H."/>
            <person name="Manak J.R."/>
            <person name="Thompson E.M."/>
            <person name="Jaillon O."/>
            <person name="Du Pasquier L."/>
            <person name="Boudinot P."/>
            <person name="Liberles D.A."/>
            <person name="Volff J.N."/>
            <person name="Philippe H."/>
            <person name="Lenhard B."/>
            <person name="Roest Crollius H."/>
            <person name="Wincker P."/>
            <person name="Chourrout D."/>
        </authorList>
    </citation>
    <scope>NUCLEOTIDE SEQUENCE [LARGE SCALE GENOMIC DNA]</scope>
</reference>
<sequence>MRSGKIRDDQIRLSSGKTTPRLGSQSWTPENKDAEPMMEIDFRKFTLVRGIQILSELHPKFGVLAMAKEIVLEFIDQNGHPVLYNNGDLLIANTTCNDVELVSLHSPIRTNILRIYFKSAKIMQIQTEIMGNYIELGEVIHSESTSYQDNLLKEVKSVHELPKGYLSGIRARVSFPKGNNAIFNGFKLYCQCI</sequence>
<feature type="compositionally biased region" description="Basic and acidic residues" evidence="1">
    <location>
        <begin position="1"/>
        <end position="11"/>
    </location>
</feature>
<keyword evidence="3" id="KW-1185">Reference proteome</keyword>
<dbReference type="OrthoDB" id="10433284at2759"/>
<feature type="region of interest" description="Disordered" evidence="1">
    <location>
        <begin position="1"/>
        <end position="33"/>
    </location>
</feature>
<evidence type="ECO:0000313" key="2">
    <source>
        <dbReference type="EMBL" id="CBY13657.1"/>
    </source>
</evidence>
<dbReference type="AlphaFoldDB" id="E4XVD9"/>
<evidence type="ECO:0000256" key="1">
    <source>
        <dbReference type="SAM" id="MobiDB-lite"/>
    </source>
</evidence>
<accession>E4XVD9</accession>
<feature type="compositionally biased region" description="Polar residues" evidence="1">
    <location>
        <begin position="12"/>
        <end position="29"/>
    </location>
</feature>
<dbReference type="Gene3D" id="2.60.120.260">
    <property type="entry name" value="Galactose-binding domain-like"/>
    <property type="match status" value="1"/>
</dbReference>
<dbReference type="EMBL" id="FN653209">
    <property type="protein sequence ID" value="CBY13657.1"/>
    <property type="molecule type" value="Genomic_DNA"/>
</dbReference>
<dbReference type="InParanoid" id="E4XVD9"/>
<dbReference type="InterPro" id="IPR008979">
    <property type="entry name" value="Galactose-bd-like_sf"/>
</dbReference>
<organism evidence="2">
    <name type="scientific">Oikopleura dioica</name>
    <name type="common">Tunicate</name>
    <dbReference type="NCBI Taxonomy" id="34765"/>
    <lineage>
        <taxon>Eukaryota</taxon>
        <taxon>Metazoa</taxon>
        <taxon>Chordata</taxon>
        <taxon>Tunicata</taxon>
        <taxon>Appendicularia</taxon>
        <taxon>Copelata</taxon>
        <taxon>Oikopleuridae</taxon>
        <taxon>Oikopleura</taxon>
    </lineage>
</organism>
<gene>
    <name evidence="2" type="ORF">GSOID_T00005468001</name>
</gene>
<proteinExistence type="predicted"/>
<name>E4XVD9_OIKDI</name>
<evidence type="ECO:0000313" key="3">
    <source>
        <dbReference type="Proteomes" id="UP000001307"/>
    </source>
</evidence>
<evidence type="ECO:0008006" key="4">
    <source>
        <dbReference type="Google" id="ProtNLM"/>
    </source>
</evidence>
<dbReference type="Proteomes" id="UP000001307">
    <property type="component" value="Unassembled WGS sequence"/>
</dbReference>
<dbReference type="SUPFAM" id="SSF49785">
    <property type="entry name" value="Galactose-binding domain-like"/>
    <property type="match status" value="1"/>
</dbReference>